<organism evidence="1 2">
    <name type="scientific">Sulfuricella denitrificans (strain DSM 22764 / NBRC 105220 / skB26)</name>
    <dbReference type="NCBI Taxonomy" id="1163617"/>
    <lineage>
        <taxon>Bacteria</taxon>
        <taxon>Pseudomonadati</taxon>
        <taxon>Pseudomonadota</taxon>
        <taxon>Betaproteobacteria</taxon>
        <taxon>Nitrosomonadales</taxon>
        <taxon>Sulfuricellaceae</taxon>
        <taxon>Sulfuricella</taxon>
    </lineage>
</organism>
<protein>
    <submittedName>
        <fullName evidence="1">Uncharacterized protein</fullName>
    </submittedName>
</protein>
<proteinExistence type="predicted"/>
<accession>S6AA53</accession>
<dbReference type="KEGG" id="sdr:SCD_n01437"/>
<evidence type="ECO:0000313" key="1">
    <source>
        <dbReference type="EMBL" id="BAN35260.1"/>
    </source>
</evidence>
<dbReference type="Proteomes" id="UP000015559">
    <property type="component" value="Chromosome"/>
</dbReference>
<name>S6AA53_SULDS</name>
<keyword evidence="2" id="KW-1185">Reference proteome</keyword>
<dbReference type="HOGENOM" id="CLU_2453504_0_0_4"/>
<reference evidence="1 2" key="1">
    <citation type="journal article" date="2012" name="Appl. Environ. Microbiol.">
        <title>Draft genome sequence of a psychrotolerant sulfur-oxidizing bacterium, Sulfuricella denitrificans skB26, and proteomic insights into cold adaptation.</title>
        <authorList>
            <person name="Watanabe T."/>
            <person name="Kojima H."/>
            <person name="Fukui M."/>
        </authorList>
    </citation>
    <scope>NUCLEOTIDE SEQUENCE [LARGE SCALE GENOMIC DNA]</scope>
    <source>
        <strain evidence="2">skB26</strain>
    </source>
</reference>
<dbReference type="STRING" id="1163617.SCD_n01437"/>
<dbReference type="EMBL" id="AP013066">
    <property type="protein sequence ID" value="BAN35260.1"/>
    <property type="molecule type" value="Genomic_DNA"/>
</dbReference>
<sequence>MNQEKLFAKNRPDMKNTRNLALSPFVPPGHHPKMHIMDFMDACMSNFKAHDGEIHYQKKAFCFNCHNEFLKLFVAHLYGKKFTADNFVT</sequence>
<evidence type="ECO:0000313" key="2">
    <source>
        <dbReference type="Proteomes" id="UP000015559"/>
    </source>
</evidence>
<gene>
    <name evidence="1" type="ORF">SCD_n01437</name>
</gene>
<dbReference type="AlphaFoldDB" id="S6AA53"/>